<organism evidence="10 11">
    <name type="scientific">Desulfovibrio gilichinskyi</name>
    <dbReference type="NCBI Taxonomy" id="1519643"/>
    <lineage>
        <taxon>Bacteria</taxon>
        <taxon>Pseudomonadati</taxon>
        <taxon>Thermodesulfobacteriota</taxon>
        <taxon>Desulfovibrionia</taxon>
        <taxon>Desulfovibrionales</taxon>
        <taxon>Desulfovibrionaceae</taxon>
        <taxon>Desulfovibrio</taxon>
    </lineage>
</organism>
<reference evidence="11" key="1">
    <citation type="submission" date="2017-04" db="EMBL/GenBank/DDBJ databases">
        <authorList>
            <person name="Varghese N."/>
            <person name="Submissions S."/>
        </authorList>
    </citation>
    <scope>NUCLEOTIDE SEQUENCE [LARGE SCALE GENOMIC DNA]</scope>
    <source>
        <strain evidence="11">K3S</strain>
    </source>
</reference>
<evidence type="ECO:0000256" key="8">
    <source>
        <dbReference type="SAM" id="Phobius"/>
    </source>
</evidence>
<dbReference type="GO" id="GO:0005886">
    <property type="term" value="C:plasma membrane"/>
    <property type="evidence" value="ECO:0007669"/>
    <property type="project" value="UniProtKB-SubCell"/>
</dbReference>
<dbReference type="InterPro" id="IPR019127">
    <property type="entry name" value="Exosortase"/>
</dbReference>
<feature type="domain" description="Methanolan biosynthesis EpsI" evidence="9">
    <location>
        <begin position="297"/>
        <end position="497"/>
    </location>
</feature>
<evidence type="ECO:0000256" key="1">
    <source>
        <dbReference type="ARBA" id="ARBA00004651"/>
    </source>
</evidence>
<dbReference type="InterPro" id="IPR013426">
    <property type="entry name" value="EpsH-like"/>
</dbReference>
<feature type="transmembrane region" description="Helical" evidence="8">
    <location>
        <begin position="112"/>
        <end position="130"/>
    </location>
</feature>
<dbReference type="InterPro" id="IPR014263">
    <property type="entry name" value="Methanolan_biosynth_EpsI"/>
</dbReference>
<keyword evidence="3" id="KW-0645">Protease</keyword>
<feature type="transmembrane region" description="Helical" evidence="8">
    <location>
        <begin position="205"/>
        <end position="228"/>
    </location>
</feature>
<dbReference type="NCBIfam" id="TIGR04178">
    <property type="entry name" value="exo_archaeo"/>
    <property type="match status" value="1"/>
</dbReference>
<keyword evidence="7 8" id="KW-0472">Membrane</keyword>
<dbReference type="NCBIfam" id="TIGR02602">
    <property type="entry name" value="8TM_EpsH"/>
    <property type="match status" value="1"/>
</dbReference>
<evidence type="ECO:0000256" key="6">
    <source>
        <dbReference type="ARBA" id="ARBA00022989"/>
    </source>
</evidence>
<evidence type="ECO:0000256" key="4">
    <source>
        <dbReference type="ARBA" id="ARBA00022692"/>
    </source>
</evidence>
<evidence type="ECO:0000313" key="10">
    <source>
        <dbReference type="EMBL" id="SME90600.1"/>
    </source>
</evidence>
<feature type="transmembrane region" description="Helical" evidence="8">
    <location>
        <begin position="61"/>
        <end position="79"/>
    </location>
</feature>
<evidence type="ECO:0000256" key="2">
    <source>
        <dbReference type="ARBA" id="ARBA00022475"/>
    </source>
</evidence>
<dbReference type="OrthoDB" id="9797363at2"/>
<evidence type="ECO:0000313" key="11">
    <source>
        <dbReference type="Proteomes" id="UP000192906"/>
    </source>
</evidence>
<evidence type="ECO:0000256" key="5">
    <source>
        <dbReference type="ARBA" id="ARBA00022801"/>
    </source>
</evidence>
<protein>
    <submittedName>
        <fullName evidence="10">Exosortase D, VPLPA-CTERM-specific</fullName>
    </submittedName>
</protein>
<keyword evidence="6 8" id="KW-1133">Transmembrane helix</keyword>
<keyword evidence="4 8" id="KW-0812">Transmembrane</keyword>
<feature type="transmembrane region" description="Helical" evidence="8">
    <location>
        <begin position="85"/>
        <end position="105"/>
    </location>
</feature>
<sequence length="502" mass="56673">MAAILAFLSVVAAWIVLYFDSFPALIRRWNNDDYSYCWIVVPLALYLAWQRRDMLPRILIPSLKSGYGALLAVAFFYLIGKAASVDALVFVSMWLSIVAVVLFIFGLKSMKALFFPLVVLAFFIPPPPFINRMLTFKLRLISSDLSVRIMQFIDIPVYREGNVIDLGMIKLHVVDACSGLRYVFPTILLGILMGYWFNKKPWQRFVVFAATVPTAIATNALRIAIVGYIARNISVETADNFFHEASGIIIYLLSISFLVMLSLVLNLFGSDEPVKRVQASSLYRKDRPNSTIHVTVTALFLAGIFMFNGTLLSARVIPERMSFDNFPMNIGKYTGERQYFSDEILESLGADDYFTGVYQNKITGRNILVLASYYNFQEPQRAAHNPVSCLLGGGGWGLSSSKDLPPDPEDGRPFRVRSLLLEKPGSRLLALYWFQQRGRIITNEYLNKAYLALDSIQKHRTDGALIRIELLLKDGETVQHGQQVLNSFIGNFSVILDKYIPK</sequence>
<dbReference type="Pfam" id="PF09721">
    <property type="entry name" value="Exosortase_EpsH"/>
    <property type="match status" value="1"/>
</dbReference>
<name>A0A1X7C693_9BACT</name>
<feature type="transmembrane region" description="Helical" evidence="8">
    <location>
        <begin position="180"/>
        <end position="198"/>
    </location>
</feature>
<gene>
    <name evidence="10" type="ORF">SAMN06295933_0390</name>
</gene>
<dbReference type="STRING" id="1519643.SAMN06295933_0390"/>
<dbReference type="Proteomes" id="UP000192906">
    <property type="component" value="Unassembled WGS sequence"/>
</dbReference>
<feature type="transmembrane region" description="Helical" evidence="8">
    <location>
        <begin position="290"/>
        <end position="312"/>
    </location>
</feature>
<proteinExistence type="predicted"/>
<keyword evidence="2" id="KW-1003">Cell membrane</keyword>
<comment type="subcellular location">
    <subcellularLocation>
        <location evidence="1">Cell membrane</location>
        <topology evidence="1">Multi-pass membrane protein</topology>
    </subcellularLocation>
</comment>
<dbReference type="AlphaFoldDB" id="A0A1X7C693"/>
<dbReference type="RefSeq" id="WP_085097512.1">
    <property type="nucleotide sequence ID" value="NZ_FWZU01000001.1"/>
</dbReference>
<keyword evidence="11" id="KW-1185">Reference proteome</keyword>
<keyword evidence="5" id="KW-0378">Hydrolase</keyword>
<dbReference type="EMBL" id="FWZU01000001">
    <property type="protein sequence ID" value="SME90600.1"/>
    <property type="molecule type" value="Genomic_DNA"/>
</dbReference>
<evidence type="ECO:0000256" key="3">
    <source>
        <dbReference type="ARBA" id="ARBA00022670"/>
    </source>
</evidence>
<dbReference type="Pfam" id="PF11984">
    <property type="entry name" value="DUF3485"/>
    <property type="match status" value="1"/>
</dbReference>
<dbReference type="NCBIfam" id="TIGR04152">
    <property type="entry name" value="exosort_VPLPA"/>
    <property type="match status" value="1"/>
</dbReference>
<evidence type="ECO:0000256" key="7">
    <source>
        <dbReference type="ARBA" id="ARBA00023136"/>
    </source>
</evidence>
<dbReference type="NCBIfam" id="TIGR02914">
    <property type="entry name" value="EpsI_fam"/>
    <property type="match status" value="1"/>
</dbReference>
<dbReference type="InterPro" id="IPR026491">
    <property type="entry name" value="ExosortD_VPLPA"/>
</dbReference>
<dbReference type="GO" id="GO:0006508">
    <property type="term" value="P:proteolysis"/>
    <property type="evidence" value="ECO:0007669"/>
    <property type="project" value="UniProtKB-KW"/>
</dbReference>
<dbReference type="InterPro" id="IPR026392">
    <property type="entry name" value="Exo/Archaeosortase_dom"/>
</dbReference>
<accession>A0A1X7C693</accession>
<dbReference type="GO" id="GO:0008233">
    <property type="term" value="F:peptidase activity"/>
    <property type="evidence" value="ECO:0007669"/>
    <property type="project" value="UniProtKB-KW"/>
</dbReference>
<evidence type="ECO:0000259" key="9">
    <source>
        <dbReference type="Pfam" id="PF11984"/>
    </source>
</evidence>
<feature type="transmembrane region" description="Helical" evidence="8">
    <location>
        <begin position="248"/>
        <end position="269"/>
    </location>
</feature>